<comment type="caution">
    <text evidence="1">The sequence shown here is derived from an EMBL/GenBank/DDBJ whole genome shotgun (WGS) entry which is preliminary data.</text>
</comment>
<reference evidence="1 2" key="1">
    <citation type="submission" date="2023-05" db="EMBL/GenBank/DDBJ databases">
        <title>B98-5 Cell Line De Novo Hybrid Assembly: An Optical Mapping Approach.</title>
        <authorList>
            <person name="Kananen K."/>
            <person name="Auerbach J.A."/>
            <person name="Kautto E."/>
            <person name="Blachly J.S."/>
        </authorList>
    </citation>
    <scope>NUCLEOTIDE SEQUENCE [LARGE SCALE GENOMIC DNA]</scope>
    <source>
        <strain evidence="1">B95-8</strain>
        <tissue evidence="1">Cell line</tissue>
    </source>
</reference>
<accession>A0ABQ9VY21</accession>
<feature type="non-terminal residue" evidence="1">
    <location>
        <position position="71"/>
    </location>
</feature>
<dbReference type="EMBL" id="JASSZA010000004">
    <property type="protein sequence ID" value="KAK2114287.1"/>
    <property type="molecule type" value="Genomic_DNA"/>
</dbReference>
<protein>
    <submittedName>
        <fullName evidence="1">Uncharacterized protein</fullName>
    </submittedName>
</protein>
<evidence type="ECO:0000313" key="2">
    <source>
        <dbReference type="Proteomes" id="UP001266305"/>
    </source>
</evidence>
<dbReference type="Proteomes" id="UP001266305">
    <property type="component" value="Unassembled WGS sequence"/>
</dbReference>
<gene>
    <name evidence="1" type="ORF">P7K49_008553</name>
</gene>
<organism evidence="1 2">
    <name type="scientific">Saguinus oedipus</name>
    <name type="common">Cotton-top tamarin</name>
    <name type="synonym">Oedipomidas oedipus</name>
    <dbReference type="NCBI Taxonomy" id="9490"/>
    <lineage>
        <taxon>Eukaryota</taxon>
        <taxon>Metazoa</taxon>
        <taxon>Chordata</taxon>
        <taxon>Craniata</taxon>
        <taxon>Vertebrata</taxon>
        <taxon>Euteleostomi</taxon>
        <taxon>Mammalia</taxon>
        <taxon>Eutheria</taxon>
        <taxon>Euarchontoglires</taxon>
        <taxon>Primates</taxon>
        <taxon>Haplorrhini</taxon>
        <taxon>Platyrrhini</taxon>
        <taxon>Cebidae</taxon>
        <taxon>Callitrichinae</taxon>
        <taxon>Saguinus</taxon>
    </lineage>
</organism>
<name>A0ABQ9VY21_SAGOE</name>
<proteinExistence type="predicted"/>
<evidence type="ECO:0000313" key="1">
    <source>
        <dbReference type="EMBL" id="KAK2114287.1"/>
    </source>
</evidence>
<sequence>MAKGLITILRNPRELGVEDCWLDYGMTNGIQKREITIKTAKAQSQEVFDVHGNHKHFVVHLAYGLWKEVVK</sequence>
<keyword evidence="2" id="KW-1185">Reference proteome</keyword>